<keyword evidence="2" id="KW-1185">Reference proteome</keyword>
<protein>
    <submittedName>
        <fullName evidence="1">Uncharacterized protein</fullName>
    </submittedName>
</protein>
<proteinExistence type="predicted"/>
<comment type="caution">
    <text evidence="1">The sequence shown here is derived from an EMBL/GenBank/DDBJ whole genome shotgun (WGS) entry which is preliminary data.</text>
</comment>
<dbReference type="AlphaFoldDB" id="A0A9W8MRT2"/>
<dbReference type="Proteomes" id="UP001148786">
    <property type="component" value="Unassembled WGS sequence"/>
</dbReference>
<name>A0A9W8MRT2_9AGAR</name>
<accession>A0A9W8MRT2</accession>
<evidence type="ECO:0000313" key="1">
    <source>
        <dbReference type="EMBL" id="KAJ3492282.1"/>
    </source>
</evidence>
<organism evidence="1 2">
    <name type="scientific">Agrocybe chaxingu</name>
    <dbReference type="NCBI Taxonomy" id="84603"/>
    <lineage>
        <taxon>Eukaryota</taxon>
        <taxon>Fungi</taxon>
        <taxon>Dikarya</taxon>
        <taxon>Basidiomycota</taxon>
        <taxon>Agaricomycotina</taxon>
        <taxon>Agaricomycetes</taxon>
        <taxon>Agaricomycetidae</taxon>
        <taxon>Agaricales</taxon>
        <taxon>Agaricineae</taxon>
        <taxon>Strophariaceae</taxon>
        <taxon>Agrocybe</taxon>
    </lineage>
</organism>
<reference evidence="1" key="1">
    <citation type="submission" date="2022-07" db="EMBL/GenBank/DDBJ databases">
        <title>Genome Sequence of Agrocybe chaxingu.</title>
        <authorList>
            <person name="Buettner E."/>
        </authorList>
    </citation>
    <scope>NUCLEOTIDE SEQUENCE</scope>
    <source>
        <strain evidence="1">MP-N11</strain>
    </source>
</reference>
<dbReference type="OrthoDB" id="10622260at2759"/>
<evidence type="ECO:0000313" key="2">
    <source>
        <dbReference type="Proteomes" id="UP001148786"/>
    </source>
</evidence>
<sequence>MMLCSLALGHKTPWDTVEFEALRVGFDLSLNAQNPDRTLLERTRAFEEQDLALLFGAMFDRKPKGVKDIADHVRCVVSGVIPEDQKEYMDALAAIFQKRVLVYLEGVGHPPSCRDSLVDARQFEQDKDSSNLRCLLLLQASSDSDLMPFGSDWTIRFELTLPDEEANDAVPISWHTCLRSGEVTLSPAVLEILTKPSRTRHHAEWEHWFHSQLLVSCMGSQYTAL</sequence>
<gene>
    <name evidence="1" type="ORF">NLJ89_g11259</name>
</gene>
<dbReference type="EMBL" id="JANKHO010002474">
    <property type="protein sequence ID" value="KAJ3492282.1"/>
    <property type="molecule type" value="Genomic_DNA"/>
</dbReference>